<feature type="domain" description="PI3K/PI4K catalytic" evidence="7">
    <location>
        <begin position="1"/>
        <end position="177"/>
    </location>
</feature>
<protein>
    <recommendedName>
        <fullName evidence="1">Serine/threonine-protein kinase TEL1</fullName>
    </recommendedName>
    <alternativeName>
        <fullName evidence="3">ATM homolog</fullName>
    </alternativeName>
    <alternativeName>
        <fullName evidence="5 6">DNA-damage checkpoint kinase TEL1</fullName>
    </alternativeName>
    <alternativeName>
        <fullName evidence="2">Serine/threonine-protein kinase tel1</fullName>
    </alternativeName>
    <alternativeName>
        <fullName evidence="4">Telomere length regulation protein 1</fullName>
    </alternativeName>
</protein>
<keyword evidence="9" id="KW-1185">Reference proteome</keyword>
<evidence type="ECO:0000256" key="1">
    <source>
        <dbReference type="ARBA" id="ARBA00014619"/>
    </source>
</evidence>
<proteinExistence type="predicted"/>
<organism evidence="8 9">
    <name type="scientific">Zancudomyces culisetae</name>
    <name type="common">Gut fungus</name>
    <name type="synonym">Smittium culisetae</name>
    <dbReference type="NCBI Taxonomy" id="1213189"/>
    <lineage>
        <taxon>Eukaryota</taxon>
        <taxon>Fungi</taxon>
        <taxon>Fungi incertae sedis</taxon>
        <taxon>Zoopagomycota</taxon>
        <taxon>Kickxellomycotina</taxon>
        <taxon>Harpellomycetes</taxon>
        <taxon>Harpellales</taxon>
        <taxon>Legeriomycetaceae</taxon>
        <taxon>Zancudomyces</taxon>
    </lineage>
</organism>
<comment type="caution">
    <text evidence="8">The sequence shown here is derived from an EMBL/GenBank/DDBJ whole genome shotgun (WGS) entry which is preliminary data.</text>
</comment>
<evidence type="ECO:0000259" key="7">
    <source>
        <dbReference type="PROSITE" id="PS50290"/>
    </source>
</evidence>
<dbReference type="Proteomes" id="UP000188320">
    <property type="component" value="Unassembled WGS sequence"/>
</dbReference>
<dbReference type="InterPro" id="IPR038980">
    <property type="entry name" value="ATM_plant"/>
</dbReference>
<dbReference type="Pfam" id="PF00454">
    <property type="entry name" value="PI3_PI4_kinase"/>
    <property type="match status" value="1"/>
</dbReference>
<keyword evidence="8" id="KW-0418">Kinase</keyword>
<dbReference type="SUPFAM" id="SSF56112">
    <property type="entry name" value="Protein kinase-like (PK-like)"/>
    <property type="match status" value="1"/>
</dbReference>
<gene>
    <name evidence="8" type="ORF">AX774_g5677</name>
</gene>
<keyword evidence="8" id="KW-0808">Transferase</keyword>
<dbReference type="GO" id="GO:0004674">
    <property type="term" value="F:protein serine/threonine kinase activity"/>
    <property type="evidence" value="ECO:0007669"/>
    <property type="project" value="InterPro"/>
</dbReference>
<dbReference type="InterPro" id="IPR036940">
    <property type="entry name" value="PI3/4_kinase_cat_sf"/>
</dbReference>
<evidence type="ECO:0000256" key="4">
    <source>
        <dbReference type="ARBA" id="ARBA00030222"/>
    </source>
</evidence>
<dbReference type="EMBL" id="LSSK01001051">
    <property type="protein sequence ID" value="OMH80873.1"/>
    <property type="molecule type" value="Genomic_DNA"/>
</dbReference>
<accession>A0A1R1PIZ2</accession>
<dbReference type="Gene3D" id="1.10.1070.11">
    <property type="entry name" value="Phosphatidylinositol 3-/4-kinase, catalytic domain"/>
    <property type="match status" value="1"/>
</dbReference>
<dbReference type="PANTHER" id="PTHR37079">
    <property type="entry name" value="SERINE/THREONINE-PROTEIN KINASE ATM"/>
    <property type="match status" value="1"/>
</dbReference>
<dbReference type="GO" id="GO:0006974">
    <property type="term" value="P:DNA damage response"/>
    <property type="evidence" value="ECO:0007669"/>
    <property type="project" value="InterPro"/>
</dbReference>
<evidence type="ECO:0000256" key="2">
    <source>
        <dbReference type="ARBA" id="ARBA00020288"/>
    </source>
</evidence>
<dbReference type="InterPro" id="IPR011009">
    <property type="entry name" value="Kinase-like_dom_sf"/>
</dbReference>
<dbReference type="InterPro" id="IPR000403">
    <property type="entry name" value="PI3/4_kinase_cat_dom"/>
</dbReference>
<dbReference type="OrthoDB" id="6819366at2759"/>
<evidence type="ECO:0000256" key="5">
    <source>
        <dbReference type="ARBA" id="ARBA00031460"/>
    </source>
</evidence>
<name>A0A1R1PIZ2_ZANCU</name>
<evidence type="ECO:0000313" key="9">
    <source>
        <dbReference type="Proteomes" id="UP000188320"/>
    </source>
</evidence>
<evidence type="ECO:0000256" key="3">
    <source>
        <dbReference type="ARBA" id="ARBA00030020"/>
    </source>
</evidence>
<evidence type="ECO:0000313" key="8">
    <source>
        <dbReference type="EMBL" id="OMH80873.1"/>
    </source>
</evidence>
<feature type="non-terminal residue" evidence="8">
    <location>
        <position position="377"/>
    </location>
</feature>
<dbReference type="PROSITE" id="PS50290">
    <property type="entry name" value="PI3_4_KINASE_3"/>
    <property type="match status" value="1"/>
</dbReference>
<dbReference type="AlphaFoldDB" id="A0A1R1PIZ2"/>
<sequence length="377" mass="41316">MLGIGDRHCQNILLDCGSCELVMIDLGIAFGYGKLLPVPELVPFRLTRNMVDALGILSISSSSYLSYGNTNNNNNNNNNNNDDQLDNYNDEHAMETQLCNSPFASHCSSSLSLLTSIKPLIITILNVLRLDPLYNWSDSFKVTFNKQYNALLSIYAPTTNSLSSRGNANNNAENLVEDSLVFNTINSDAERVILEISNKLSNSNIQLDCHVNELLMEATDPARLCRMFTAPLYPARTAPTGYASIHRNWPAAQQLVATDVAHILHDSMPGIASSAQDPCRHQSWQRCRYGHQSHGAQWCGRRPHRVAALVSSYLPNTGLAAANTDVREFNTDVIPALAIEIVCCSIASWIATRSSSRILSNSSIHTTPPSASTIAPP</sequence>
<evidence type="ECO:0000256" key="6">
    <source>
        <dbReference type="ARBA" id="ARBA00032467"/>
    </source>
</evidence>
<reference evidence="9" key="1">
    <citation type="submission" date="2017-01" db="EMBL/GenBank/DDBJ databases">
        <authorList>
            <person name="Wang Y."/>
            <person name="White M."/>
            <person name="Kvist S."/>
            <person name="Moncalvo J.-M."/>
        </authorList>
    </citation>
    <scope>NUCLEOTIDE SEQUENCE [LARGE SCALE GENOMIC DNA]</scope>
    <source>
        <strain evidence="9">COL-18-3</strain>
    </source>
</reference>
<dbReference type="PANTHER" id="PTHR37079:SF4">
    <property type="entry name" value="SERINE_THREONINE-PROTEIN KINASE ATM"/>
    <property type="match status" value="1"/>
</dbReference>